<dbReference type="OrthoDB" id="9803319at2"/>
<comment type="cofactor">
    <cofactor evidence="1">
        <name>[3Fe-4S] cluster</name>
        <dbReference type="ChEBI" id="CHEBI:21137"/>
    </cofactor>
</comment>
<dbReference type="InterPro" id="IPR051269">
    <property type="entry name" value="Fe-S_cluster_ET"/>
</dbReference>
<accession>A0A1E3RWF5</accession>
<dbReference type="EMBL" id="MIGZ01000045">
    <property type="protein sequence ID" value="ODQ94256.1"/>
    <property type="molecule type" value="Genomic_DNA"/>
</dbReference>
<evidence type="ECO:0000256" key="6">
    <source>
        <dbReference type="ARBA" id="ARBA00023014"/>
    </source>
</evidence>
<protein>
    <recommendedName>
        <fullName evidence="10">Ferredoxin</fullName>
    </recommendedName>
</protein>
<organism evidence="8 9">
    <name type="scientific">Mycolicibacterium holsaticum</name>
    <dbReference type="NCBI Taxonomy" id="152142"/>
    <lineage>
        <taxon>Bacteria</taxon>
        <taxon>Bacillati</taxon>
        <taxon>Actinomycetota</taxon>
        <taxon>Actinomycetes</taxon>
        <taxon>Mycobacteriales</taxon>
        <taxon>Mycobacteriaceae</taxon>
        <taxon>Mycolicibacterium</taxon>
    </lineage>
</organism>
<dbReference type="PANTHER" id="PTHR36923:SF3">
    <property type="entry name" value="FERREDOXIN"/>
    <property type="match status" value="1"/>
</dbReference>
<keyword evidence="6" id="KW-0411">Iron-sulfur</keyword>
<dbReference type="RefSeq" id="WP_069405043.1">
    <property type="nucleotide sequence ID" value="NZ_MIGZ01000045.1"/>
</dbReference>
<evidence type="ECO:0008006" key="10">
    <source>
        <dbReference type="Google" id="ProtNLM"/>
    </source>
</evidence>
<evidence type="ECO:0000256" key="5">
    <source>
        <dbReference type="ARBA" id="ARBA00023004"/>
    </source>
</evidence>
<keyword evidence="7" id="KW-0003">3Fe-4S</keyword>
<evidence type="ECO:0000313" key="8">
    <source>
        <dbReference type="EMBL" id="ODQ94256.1"/>
    </source>
</evidence>
<name>A0A1E3RWF5_9MYCO</name>
<keyword evidence="2" id="KW-0813">Transport</keyword>
<evidence type="ECO:0000256" key="3">
    <source>
        <dbReference type="ARBA" id="ARBA00022723"/>
    </source>
</evidence>
<dbReference type="Pfam" id="PF13459">
    <property type="entry name" value="Fer4_15"/>
    <property type="match status" value="1"/>
</dbReference>
<evidence type="ECO:0000256" key="1">
    <source>
        <dbReference type="ARBA" id="ARBA00001927"/>
    </source>
</evidence>
<evidence type="ECO:0000313" key="9">
    <source>
        <dbReference type="Proteomes" id="UP000094243"/>
    </source>
</evidence>
<proteinExistence type="predicted"/>
<dbReference type="GO" id="GO:0051538">
    <property type="term" value="F:3 iron, 4 sulfur cluster binding"/>
    <property type="evidence" value="ECO:0007669"/>
    <property type="project" value="UniProtKB-KW"/>
</dbReference>
<dbReference type="Gene3D" id="3.30.70.20">
    <property type="match status" value="1"/>
</dbReference>
<gene>
    <name evidence="8" type="ORF">BHQ17_09835</name>
</gene>
<dbReference type="PANTHER" id="PTHR36923">
    <property type="entry name" value="FERREDOXIN"/>
    <property type="match status" value="1"/>
</dbReference>
<keyword evidence="4" id="KW-0249">Electron transport</keyword>
<dbReference type="GO" id="GO:0046872">
    <property type="term" value="F:metal ion binding"/>
    <property type="evidence" value="ECO:0007669"/>
    <property type="project" value="UniProtKB-KW"/>
</dbReference>
<evidence type="ECO:0000256" key="7">
    <source>
        <dbReference type="ARBA" id="ARBA00023291"/>
    </source>
</evidence>
<keyword evidence="5" id="KW-0408">Iron</keyword>
<reference evidence="9" key="1">
    <citation type="submission" date="2016-09" db="EMBL/GenBank/DDBJ databases">
        <authorList>
            <person name="Greninger A.L."/>
            <person name="Jerome K.R."/>
            <person name="Mcnair B."/>
            <person name="Wallis C."/>
            <person name="Fang F."/>
        </authorList>
    </citation>
    <scope>NUCLEOTIDE SEQUENCE [LARGE SCALE GENOMIC DNA]</scope>
    <source>
        <strain evidence="9">M7</strain>
    </source>
</reference>
<evidence type="ECO:0000256" key="2">
    <source>
        <dbReference type="ARBA" id="ARBA00022448"/>
    </source>
</evidence>
<keyword evidence="9" id="KW-1185">Reference proteome</keyword>
<comment type="caution">
    <text evidence="8">The sequence shown here is derived from an EMBL/GenBank/DDBJ whole genome shotgun (WGS) entry which is preliminary data.</text>
</comment>
<keyword evidence="3" id="KW-0479">Metal-binding</keyword>
<sequence length="68" mass="7468">MSACRVVFSADRCAGIGLCEATAPDVFEIDDDGKMHVLQTVVDITRRLELEEAATNCPTRSLRIEIVD</sequence>
<evidence type="ECO:0000256" key="4">
    <source>
        <dbReference type="ARBA" id="ARBA00022982"/>
    </source>
</evidence>
<dbReference type="SUPFAM" id="SSF54862">
    <property type="entry name" value="4Fe-4S ferredoxins"/>
    <property type="match status" value="1"/>
</dbReference>
<dbReference type="AlphaFoldDB" id="A0A1E3RWF5"/>
<dbReference type="Proteomes" id="UP000094243">
    <property type="component" value="Unassembled WGS sequence"/>
</dbReference>